<dbReference type="GO" id="GO:0110001">
    <property type="term" value="C:toxin-antitoxin complex"/>
    <property type="evidence" value="ECO:0007669"/>
    <property type="project" value="InterPro"/>
</dbReference>
<evidence type="ECO:0000313" key="7">
    <source>
        <dbReference type="EMBL" id="OGD85563.1"/>
    </source>
</evidence>
<accession>A0A1F5G106</accession>
<protein>
    <recommendedName>
        <fullName evidence="9">DUF86 domain-containing protein</fullName>
    </recommendedName>
</protein>
<evidence type="ECO:0000256" key="2">
    <source>
        <dbReference type="ARBA" id="ARBA00022649"/>
    </source>
</evidence>
<gene>
    <name evidence="7" type="ORF">A2696_03350</name>
</gene>
<evidence type="ECO:0008006" key="9">
    <source>
        <dbReference type="Google" id="ProtNLM"/>
    </source>
</evidence>
<name>A0A1F5G106_9BACT</name>
<evidence type="ECO:0000256" key="6">
    <source>
        <dbReference type="ARBA" id="ARBA00024207"/>
    </source>
</evidence>
<dbReference type="InterPro" id="IPR051813">
    <property type="entry name" value="HepT_RNase_toxin"/>
</dbReference>
<proteinExistence type="inferred from homology"/>
<dbReference type="GO" id="GO:0000166">
    <property type="term" value="F:nucleotide binding"/>
    <property type="evidence" value="ECO:0007669"/>
    <property type="project" value="UniProtKB-KW"/>
</dbReference>
<dbReference type="InterPro" id="IPR008201">
    <property type="entry name" value="HepT-like"/>
</dbReference>
<dbReference type="Pfam" id="PF01934">
    <property type="entry name" value="HepT-like"/>
    <property type="match status" value="1"/>
</dbReference>
<dbReference type="AlphaFoldDB" id="A0A1F5G106"/>
<evidence type="ECO:0000256" key="5">
    <source>
        <dbReference type="ARBA" id="ARBA00022801"/>
    </source>
</evidence>
<keyword evidence="3" id="KW-0540">Nuclease</keyword>
<keyword evidence="5" id="KW-0378">Hydrolase</keyword>
<dbReference type="InterPro" id="IPR037038">
    <property type="entry name" value="HepT-like_sf"/>
</dbReference>
<keyword evidence="1" id="KW-0597">Phosphoprotein</keyword>
<dbReference type="Proteomes" id="UP000177069">
    <property type="component" value="Unassembled WGS sequence"/>
</dbReference>
<evidence type="ECO:0000256" key="1">
    <source>
        <dbReference type="ARBA" id="ARBA00022553"/>
    </source>
</evidence>
<keyword evidence="4" id="KW-0547">Nucleotide-binding</keyword>
<comment type="similarity">
    <text evidence="6">Belongs to the HepT RNase toxin family.</text>
</comment>
<evidence type="ECO:0000256" key="4">
    <source>
        <dbReference type="ARBA" id="ARBA00022741"/>
    </source>
</evidence>
<organism evidence="7 8">
    <name type="scientific">Candidatus Curtissbacteria bacterium RIFCSPHIGHO2_01_FULL_41_13</name>
    <dbReference type="NCBI Taxonomy" id="1797745"/>
    <lineage>
        <taxon>Bacteria</taxon>
        <taxon>Candidatus Curtissiibacteriota</taxon>
    </lineage>
</organism>
<keyword evidence="2" id="KW-1277">Toxin-antitoxin system</keyword>
<dbReference type="PANTHER" id="PTHR34139">
    <property type="entry name" value="UPF0331 PROTEIN MJ0127"/>
    <property type="match status" value="1"/>
</dbReference>
<comment type="caution">
    <text evidence="7">The sequence shown here is derived from an EMBL/GenBank/DDBJ whole genome shotgun (WGS) entry which is preliminary data.</text>
</comment>
<reference evidence="7 8" key="1">
    <citation type="journal article" date="2016" name="Nat. Commun.">
        <title>Thousands of microbial genomes shed light on interconnected biogeochemical processes in an aquifer system.</title>
        <authorList>
            <person name="Anantharaman K."/>
            <person name="Brown C.T."/>
            <person name="Hug L.A."/>
            <person name="Sharon I."/>
            <person name="Castelle C.J."/>
            <person name="Probst A.J."/>
            <person name="Thomas B.C."/>
            <person name="Singh A."/>
            <person name="Wilkins M.J."/>
            <person name="Karaoz U."/>
            <person name="Brodie E.L."/>
            <person name="Williams K.H."/>
            <person name="Hubbard S.S."/>
            <person name="Banfield J.F."/>
        </authorList>
    </citation>
    <scope>NUCLEOTIDE SEQUENCE [LARGE SCALE GENOMIC DNA]</scope>
</reference>
<dbReference type="Gene3D" id="1.20.120.580">
    <property type="entry name" value="bsu32300-like"/>
    <property type="match status" value="1"/>
</dbReference>
<dbReference type="EMBL" id="MFBA01000023">
    <property type="protein sequence ID" value="OGD85563.1"/>
    <property type="molecule type" value="Genomic_DNA"/>
</dbReference>
<evidence type="ECO:0000313" key="8">
    <source>
        <dbReference type="Proteomes" id="UP000177069"/>
    </source>
</evidence>
<dbReference type="GO" id="GO:0004540">
    <property type="term" value="F:RNA nuclease activity"/>
    <property type="evidence" value="ECO:0007669"/>
    <property type="project" value="InterPro"/>
</dbReference>
<dbReference type="PANTHER" id="PTHR34139:SF1">
    <property type="entry name" value="RNASE MJ1380-RELATED"/>
    <property type="match status" value="1"/>
</dbReference>
<dbReference type="GO" id="GO:0016787">
    <property type="term" value="F:hydrolase activity"/>
    <property type="evidence" value="ECO:0007669"/>
    <property type="project" value="UniProtKB-KW"/>
</dbReference>
<sequence>MKKDPQVFLKHILESIDWVEKDTKGMAKEDFLKNVPMQDAVVRRIEIIGEAIRNLPSGLKKENKDVAWQDITDMRNKIIHEYFGVDLELVWEVVKKDVPALKNQVKEILSSF</sequence>
<evidence type="ECO:0000256" key="3">
    <source>
        <dbReference type="ARBA" id="ARBA00022722"/>
    </source>
</evidence>